<dbReference type="InterPro" id="IPR001387">
    <property type="entry name" value="Cro/C1-type_HTH"/>
</dbReference>
<dbReference type="GO" id="GO:0003700">
    <property type="term" value="F:DNA-binding transcription factor activity"/>
    <property type="evidence" value="ECO:0007669"/>
    <property type="project" value="TreeGrafter"/>
</dbReference>
<keyword evidence="1" id="KW-0238">DNA-binding</keyword>
<dbReference type="GO" id="GO:0003677">
    <property type="term" value="F:DNA binding"/>
    <property type="evidence" value="ECO:0007669"/>
    <property type="project" value="UniProtKB-KW"/>
</dbReference>
<protein>
    <submittedName>
        <fullName evidence="3">Helix-turn-helix domain-containing protein</fullName>
    </submittedName>
</protein>
<dbReference type="SUPFAM" id="SSF47413">
    <property type="entry name" value="lambda repressor-like DNA-binding domains"/>
    <property type="match status" value="1"/>
</dbReference>
<dbReference type="AlphaFoldDB" id="A0A2R4WGQ3"/>
<feature type="domain" description="HTH cro/C1-type" evidence="2">
    <location>
        <begin position="30"/>
        <end position="84"/>
    </location>
</feature>
<dbReference type="PANTHER" id="PTHR46797">
    <property type="entry name" value="HTH-TYPE TRANSCRIPTIONAL REGULATOR"/>
    <property type="match status" value="1"/>
</dbReference>
<sequence length="202" mass="21510">MRDSLALGRASGPSPEPQASEIDLRLAARLAALRQEHGLSLDALASASGISRATLSRLERGDTSPTASLLGRLCTVYGRPMSRLLAEIEADPARLVREAEQGVWVDPETGFRRRIVSPPAKGFSAELVHGTLPAGAAIAYEAPPVGGLEHHLWMLEGRLDLTLDGVTHALSPGDCLRYLLAGASRFSCPGPEARYLIAICRP</sequence>
<dbReference type="Proteomes" id="UP000244755">
    <property type="component" value="Chromosome 1"/>
</dbReference>
<dbReference type="SMART" id="SM00530">
    <property type="entry name" value="HTH_XRE"/>
    <property type="match status" value="1"/>
</dbReference>
<dbReference type="PANTHER" id="PTHR46797:SF10">
    <property type="entry name" value="BLR1115 PROTEIN"/>
    <property type="match status" value="1"/>
</dbReference>
<reference evidence="3 4" key="1">
    <citation type="submission" date="2018-04" db="EMBL/GenBank/DDBJ databases">
        <title>Methylobacterium sp. PR1016A genome.</title>
        <authorList>
            <person name="Park W."/>
        </authorList>
    </citation>
    <scope>NUCLEOTIDE SEQUENCE [LARGE SCALE GENOMIC DNA]</scope>
    <source>
        <strain evidence="3 4">PR1016A</strain>
    </source>
</reference>
<dbReference type="OrthoDB" id="189170at2"/>
<dbReference type="CDD" id="cd00093">
    <property type="entry name" value="HTH_XRE"/>
    <property type="match status" value="1"/>
</dbReference>
<dbReference type="Gene3D" id="2.60.120.10">
    <property type="entry name" value="Jelly Rolls"/>
    <property type="match status" value="1"/>
</dbReference>
<name>A0A2R4WGQ3_9HYPH</name>
<gene>
    <name evidence="3" type="ORF">DA075_07005</name>
</gene>
<dbReference type="InterPro" id="IPR014710">
    <property type="entry name" value="RmlC-like_jellyroll"/>
</dbReference>
<evidence type="ECO:0000313" key="3">
    <source>
        <dbReference type="EMBL" id="AWB20699.1"/>
    </source>
</evidence>
<dbReference type="KEGG" id="mee:DA075_07005"/>
<dbReference type="InterPro" id="IPR050807">
    <property type="entry name" value="TransReg_Diox_bact_type"/>
</dbReference>
<dbReference type="Gene3D" id="1.10.260.40">
    <property type="entry name" value="lambda repressor-like DNA-binding domains"/>
    <property type="match status" value="1"/>
</dbReference>
<dbReference type="InterPro" id="IPR010982">
    <property type="entry name" value="Lambda_DNA-bd_dom_sf"/>
</dbReference>
<dbReference type="EMBL" id="CP028843">
    <property type="protein sequence ID" value="AWB20699.1"/>
    <property type="molecule type" value="Genomic_DNA"/>
</dbReference>
<dbReference type="CDD" id="cd02209">
    <property type="entry name" value="cupin_XRE_C"/>
    <property type="match status" value="1"/>
</dbReference>
<dbReference type="SUPFAM" id="SSF51182">
    <property type="entry name" value="RmlC-like cupins"/>
    <property type="match status" value="1"/>
</dbReference>
<accession>A0A2R4WGQ3</accession>
<dbReference type="PROSITE" id="PS50943">
    <property type="entry name" value="HTH_CROC1"/>
    <property type="match status" value="1"/>
</dbReference>
<evidence type="ECO:0000256" key="1">
    <source>
        <dbReference type="ARBA" id="ARBA00023125"/>
    </source>
</evidence>
<evidence type="ECO:0000313" key="4">
    <source>
        <dbReference type="Proteomes" id="UP000244755"/>
    </source>
</evidence>
<dbReference type="InterPro" id="IPR011051">
    <property type="entry name" value="RmlC_Cupin_sf"/>
</dbReference>
<dbReference type="GO" id="GO:0005829">
    <property type="term" value="C:cytosol"/>
    <property type="evidence" value="ECO:0007669"/>
    <property type="project" value="TreeGrafter"/>
</dbReference>
<keyword evidence="4" id="KW-1185">Reference proteome</keyword>
<dbReference type="Pfam" id="PF01381">
    <property type="entry name" value="HTH_3"/>
    <property type="match status" value="1"/>
</dbReference>
<evidence type="ECO:0000259" key="2">
    <source>
        <dbReference type="PROSITE" id="PS50943"/>
    </source>
</evidence>
<organism evidence="3 4">
    <name type="scientific">Methylobacterium currus</name>
    <dbReference type="NCBI Taxonomy" id="2051553"/>
    <lineage>
        <taxon>Bacteria</taxon>
        <taxon>Pseudomonadati</taxon>
        <taxon>Pseudomonadota</taxon>
        <taxon>Alphaproteobacteria</taxon>
        <taxon>Hyphomicrobiales</taxon>
        <taxon>Methylobacteriaceae</taxon>
        <taxon>Methylobacterium</taxon>
    </lineage>
</organism>
<dbReference type="RefSeq" id="WP_099952595.1">
    <property type="nucleotide sequence ID" value="NZ_CP028843.1"/>
</dbReference>
<proteinExistence type="predicted"/>